<dbReference type="AlphaFoldDB" id="A0A8J4S4C4"/>
<protein>
    <submittedName>
        <fullName evidence="2">Uncharacterized protein</fullName>
    </submittedName>
</protein>
<accession>A0A8J4S4C4</accession>
<feature type="region of interest" description="Disordered" evidence="1">
    <location>
        <begin position="180"/>
        <end position="239"/>
    </location>
</feature>
<proteinExistence type="predicted"/>
<comment type="caution">
    <text evidence="2">The sequence shown here is derived from an EMBL/GenBank/DDBJ whole genome shotgun (WGS) entry which is preliminary data.</text>
</comment>
<reference evidence="2" key="1">
    <citation type="journal article" date="2015" name="Genom Data">
        <title>Draft genome sequences of Phytophthora kernoviae and Phytophthora ramorum lineage EU2 from Scotland.</title>
        <authorList>
            <person name="Sambles C."/>
            <person name="Schlenzig A."/>
            <person name="O'Neill P."/>
            <person name="Grant M."/>
            <person name="Studholme D.J."/>
        </authorList>
    </citation>
    <scope>NUCLEOTIDE SEQUENCE</scope>
    <source>
        <strain evidence="2">00238/432</strain>
    </source>
</reference>
<dbReference type="Proteomes" id="UP000702964">
    <property type="component" value="Unassembled WGS sequence"/>
</dbReference>
<feature type="compositionally biased region" description="Low complexity" evidence="1">
    <location>
        <begin position="202"/>
        <end position="239"/>
    </location>
</feature>
<evidence type="ECO:0000313" key="2">
    <source>
        <dbReference type="EMBL" id="KAF4318886.1"/>
    </source>
</evidence>
<feature type="compositionally biased region" description="Basic and acidic residues" evidence="1">
    <location>
        <begin position="11"/>
        <end position="23"/>
    </location>
</feature>
<organism evidence="2 3">
    <name type="scientific">Phytophthora kernoviae 00238/432</name>
    <dbReference type="NCBI Taxonomy" id="1284355"/>
    <lineage>
        <taxon>Eukaryota</taxon>
        <taxon>Sar</taxon>
        <taxon>Stramenopiles</taxon>
        <taxon>Oomycota</taxon>
        <taxon>Peronosporomycetes</taxon>
        <taxon>Peronosporales</taxon>
        <taxon>Peronosporaceae</taxon>
        <taxon>Phytophthora</taxon>
    </lineage>
</organism>
<name>A0A8J4S4C4_9STRA</name>
<feature type="region of interest" description="Disordered" evidence="1">
    <location>
        <begin position="287"/>
        <end position="322"/>
    </location>
</feature>
<gene>
    <name evidence="2" type="ORF">G195_007810</name>
</gene>
<feature type="compositionally biased region" description="Basic and acidic residues" evidence="1">
    <location>
        <begin position="295"/>
        <end position="306"/>
    </location>
</feature>
<feature type="compositionally biased region" description="Acidic residues" evidence="1">
    <location>
        <begin position="34"/>
        <end position="51"/>
    </location>
</feature>
<reference evidence="2" key="2">
    <citation type="submission" date="2020-02" db="EMBL/GenBank/DDBJ databases">
        <authorList>
            <person name="Studholme D.J."/>
        </authorList>
    </citation>
    <scope>NUCLEOTIDE SEQUENCE</scope>
    <source>
        <strain evidence="2">00238/432</strain>
    </source>
</reference>
<evidence type="ECO:0000256" key="1">
    <source>
        <dbReference type="SAM" id="MobiDB-lite"/>
    </source>
</evidence>
<dbReference type="EMBL" id="AOFI03000255">
    <property type="protein sequence ID" value="KAF4318886.1"/>
    <property type="molecule type" value="Genomic_DNA"/>
</dbReference>
<feature type="region of interest" description="Disordered" evidence="1">
    <location>
        <begin position="1"/>
        <end position="81"/>
    </location>
</feature>
<sequence>MRMLAMNSLMHEAERRRETRTNERSAFTNINDAPSDDDNENDEEDDDDELHELDPVDGFPSPPTRKKGSSSDLNGVTLHENGEHGNMAVLGSVEALNMPAVENEFPMLDSETVDRNRADSSWEVPATKHEVPEPEVHKAAVMELLDVPDAKVHKATVMELIDVYEPQVRKATVIELQDTKAGADKQPVRQAKPEGFMDSIDSTASAGSRISGSSSASAASSNSGASSASSDGSTNAGSASLKTLPRLQLRKDLPAAPLAYDAYDEDDNPLCRSFQNVRDVDLIRTQDDEDEEDDHDHGHDESHDDAAAGSDDIPDVNSPDFAGRVRVSSGATSVADFVGGFKGQLSRRSGTSGLVNRKRAVRHARLTAAEQKAAELARRIRESRNRVPLEFRDEYMSLAAQNELHRKRKKRARGRHVRFDMNVQCREFEVESEEEDDGYDSPDEIVDAVQLVSKRDVVHAEDVVAAFPVEELEDPDEAIVCGFEVPSPPSTNAELNVGEQDNPLTFSQLHNDKRLSFSDL</sequence>
<evidence type="ECO:0000313" key="3">
    <source>
        <dbReference type="Proteomes" id="UP000702964"/>
    </source>
</evidence>